<dbReference type="AlphaFoldDB" id="A0A1L9BHL7"/>
<keyword evidence="4" id="KW-1185">Reference proteome</keyword>
<accession>A0A1L9BHL7</accession>
<dbReference type="OrthoDB" id="5504738at2"/>
<dbReference type="STRING" id="83449.BON30_00435"/>
<comment type="caution">
    <text evidence="3">The sequence shown here is derived from an EMBL/GenBank/DDBJ whole genome shotgun (WGS) entry which is preliminary data.</text>
</comment>
<evidence type="ECO:0008006" key="5">
    <source>
        <dbReference type="Google" id="ProtNLM"/>
    </source>
</evidence>
<feature type="signal peptide" evidence="2">
    <location>
        <begin position="1"/>
        <end position="22"/>
    </location>
</feature>
<feature type="chain" id="PRO_5012882979" description="Lipoprotein" evidence="2">
    <location>
        <begin position="23"/>
        <end position="240"/>
    </location>
</feature>
<evidence type="ECO:0000256" key="1">
    <source>
        <dbReference type="SAM" id="MobiDB-lite"/>
    </source>
</evidence>
<dbReference type="EMBL" id="MPIN01000001">
    <property type="protein sequence ID" value="OJH41750.1"/>
    <property type="molecule type" value="Genomic_DNA"/>
</dbReference>
<dbReference type="Proteomes" id="UP000182229">
    <property type="component" value="Unassembled WGS sequence"/>
</dbReference>
<gene>
    <name evidence="3" type="ORF">BON30_00435</name>
</gene>
<dbReference type="RefSeq" id="WP_071895798.1">
    <property type="nucleotide sequence ID" value="NZ_MPIN01000001.1"/>
</dbReference>
<feature type="region of interest" description="Disordered" evidence="1">
    <location>
        <begin position="221"/>
        <end position="240"/>
    </location>
</feature>
<evidence type="ECO:0000313" key="4">
    <source>
        <dbReference type="Proteomes" id="UP000182229"/>
    </source>
</evidence>
<feature type="region of interest" description="Disordered" evidence="1">
    <location>
        <begin position="90"/>
        <end position="159"/>
    </location>
</feature>
<reference evidence="3 4" key="2">
    <citation type="submission" date="2016-12" db="EMBL/GenBank/DDBJ databases">
        <title>Draft Genome Sequence of Cystobacter ferrugineus Strain Cbfe23.</title>
        <authorList>
            <person name="Akbar S."/>
            <person name="Dowd S.E."/>
            <person name="Stevens D.C."/>
        </authorList>
    </citation>
    <scope>NUCLEOTIDE SEQUENCE [LARGE SCALE GENOMIC DNA]</scope>
    <source>
        <strain evidence="3 4">Cbfe23</strain>
    </source>
</reference>
<organism evidence="3 4">
    <name type="scientific">Cystobacter ferrugineus</name>
    <dbReference type="NCBI Taxonomy" id="83449"/>
    <lineage>
        <taxon>Bacteria</taxon>
        <taxon>Pseudomonadati</taxon>
        <taxon>Myxococcota</taxon>
        <taxon>Myxococcia</taxon>
        <taxon>Myxococcales</taxon>
        <taxon>Cystobacterineae</taxon>
        <taxon>Archangiaceae</taxon>
        <taxon>Cystobacter</taxon>
    </lineage>
</organism>
<proteinExistence type="predicted"/>
<sequence length="240" mass="24977">MRTYSPRVGRTFAALVTALLLAAPAGCRKPAQPSEAYVEAQTRFGKLYAARGDDAFVDPELTAIEGLLAQVPANSLDAAAANELRARIEEGKQQARSRQRALEEVRSRASQPTRAPAEGYGSTPSFPSSRPTEPTAEAADAGTDAGTAGGAPGVGTPAKELASGFSGCFKQGESLEVQGRGRRDRWDLSDSPACRAQFAALQDQALIIEEGKVLALVPKKSIQAIPTDGGSPSPAADAGR</sequence>
<evidence type="ECO:0000313" key="3">
    <source>
        <dbReference type="EMBL" id="OJH41750.1"/>
    </source>
</evidence>
<feature type="compositionally biased region" description="Low complexity" evidence="1">
    <location>
        <begin position="131"/>
        <end position="146"/>
    </location>
</feature>
<keyword evidence="2" id="KW-0732">Signal</keyword>
<reference evidence="4" key="1">
    <citation type="submission" date="2016-11" db="EMBL/GenBank/DDBJ databases">
        <authorList>
            <person name="Shukria A."/>
            <person name="Stevens D.C."/>
        </authorList>
    </citation>
    <scope>NUCLEOTIDE SEQUENCE [LARGE SCALE GENOMIC DNA]</scope>
    <source>
        <strain evidence="4">Cbfe23</strain>
    </source>
</reference>
<protein>
    <recommendedName>
        <fullName evidence="5">Lipoprotein</fullName>
    </recommendedName>
</protein>
<evidence type="ECO:0000256" key="2">
    <source>
        <dbReference type="SAM" id="SignalP"/>
    </source>
</evidence>
<name>A0A1L9BHL7_9BACT</name>